<comment type="similarity">
    <text evidence="2 18">In the C-terminal section; belongs to the transferase hexapeptide repeat family.</text>
</comment>
<dbReference type="GO" id="GO:0003977">
    <property type="term" value="F:UDP-N-acetylglucosamine diphosphorylase activity"/>
    <property type="evidence" value="ECO:0007669"/>
    <property type="project" value="UniProtKB-UniRule"/>
</dbReference>
<proteinExistence type="inferred from homology"/>
<feature type="binding site" evidence="18">
    <location>
        <position position="430"/>
    </location>
    <ligand>
        <name>acetyl-CoA</name>
        <dbReference type="ChEBI" id="CHEBI:57288"/>
    </ligand>
</feature>
<evidence type="ECO:0000256" key="9">
    <source>
        <dbReference type="ARBA" id="ARBA00022842"/>
    </source>
</evidence>
<comment type="pathway">
    <text evidence="18">Bacterial outer membrane biogenesis; LPS lipid A biosynthesis.</text>
</comment>
<keyword evidence="9 18" id="KW-0460">Magnesium</keyword>
<dbReference type="SUPFAM" id="SSF53448">
    <property type="entry name" value="Nucleotide-diphospho-sugar transferases"/>
    <property type="match status" value="1"/>
</dbReference>
<feature type="binding site" evidence="18">
    <location>
        <position position="161"/>
    </location>
    <ligand>
        <name>UDP-N-acetyl-alpha-D-glucosamine</name>
        <dbReference type="ChEBI" id="CHEBI:57705"/>
    </ligand>
</feature>
<dbReference type="InterPro" id="IPR038009">
    <property type="entry name" value="GlmU_C_LbH"/>
</dbReference>
<dbReference type="PANTHER" id="PTHR43584">
    <property type="entry name" value="NUCLEOTIDYL TRANSFERASE"/>
    <property type="match status" value="1"/>
</dbReference>
<evidence type="ECO:0000256" key="14">
    <source>
        <dbReference type="ARBA" id="ARBA00023316"/>
    </source>
</evidence>
<dbReference type="GO" id="GO:0005737">
    <property type="term" value="C:cytoplasm"/>
    <property type="evidence" value="ECO:0007669"/>
    <property type="project" value="UniProtKB-SubCell"/>
</dbReference>
<evidence type="ECO:0000256" key="18">
    <source>
        <dbReference type="HAMAP-Rule" id="MF_01631"/>
    </source>
</evidence>
<evidence type="ECO:0000256" key="16">
    <source>
        <dbReference type="ARBA" id="ARBA00048493"/>
    </source>
</evidence>
<keyword evidence="10 18" id="KW-0133">Cell shape</keyword>
<evidence type="ECO:0000256" key="5">
    <source>
        <dbReference type="ARBA" id="ARBA00022679"/>
    </source>
</evidence>
<dbReference type="GO" id="GO:0000902">
    <property type="term" value="P:cell morphogenesis"/>
    <property type="evidence" value="ECO:0007669"/>
    <property type="project" value="UniProtKB-UniRule"/>
</dbReference>
<comment type="catalytic activity">
    <reaction evidence="16 18">
        <text>N-acetyl-alpha-D-glucosamine 1-phosphate + UTP + H(+) = UDP-N-acetyl-alpha-D-glucosamine + diphosphate</text>
        <dbReference type="Rhea" id="RHEA:13509"/>
        <dbReference type="ChEBI" id="CHEBI:15378"/>
        <dbReference type="ChEBI" id="CHEBI:33019"/>
        <dbReference type="ChEBI" id="CHEBI:46398"/>
        <dbReference type="ChEBI" id="CHEBI:57705"/>
        <dbReference type="ChEBI" id="CHEBI:57776"/>
        <dbReference type="EC" id="2.7.7.23"/>
    </reaction>
</comment>
<feature type="binding site" evidence="18">
    <location>
        <position position="447"/>
    </location>
    <ligand>
        <name>acetyl-CoA</name>
        <dbReference type="ChEBI" id="CHEBI:57288"/>
    </ligand>
</feature>
<feature type="binding site" evidence="18">
    <location>
        <position position="234"/>
    </location>
    <ligand>
        <name>Mg(2+)</name>
        <dbReference type="ChEBI" id="CHEBI:18420"/>
    </ligand>
</feature>
<keyword evidence="6 18" id="KW-0548">Nucleotidyltransferase</keyword>
<dbReference type="EC" id="2.3.1.157" evidence="18"/>
<comment type="similarity">
    <text evidence="3 18">In the N-terminal section; belongs to the N-acetylglucosamine-1-phosphate uridyltransferase family.</text>
</comment>
<comment type="pathway">
    <text evidence="18">Nucleotide-sugar biosynthesis; UDP-N-acetyl-alpha-D-glucosamine biosynthesis; N-acetyl-alpha-D-glucosamine 1-phosphate from alpha-D-glucosamine 6-phosphate (route II): step 2/2.</text>
</comment>
<evidence type="ECO:0000256" key="7">
    <source>
        <dbReference type="ARBA" id="ARBA00022723"/>
    </source>
</evidence>
<feature type="domain" description="MobA-like NTP transferase" evidence="19">
    <location>
        <begin position="16"/>
        <end position="139"/>
    </location>
</feature>
<evidence type="ECO:0000256" key="2">
    <source>
        <dbReference type="ARBA" id="ARBA00007707"/>
    </source>
</evidence>
<feature type="binding site" evidence="18">
    <location>
        <position position="176"/>
    </location>
    <ligand>
        <name>UDP-N-acetyl-alpha-D-glucosamine</name>
        <dbReference type="ChEBI" id="CHEBI:57705"/>
    </ligand>
</feature>
<evidence type="ECO:0000256" key="10">
    <source>
        <dbReference type="ARBA" id="ARBA00022960"/>
    </source>
</evidence>
<dbReference type="InterPro" id="IPR005882">
    <property type="entry name" value="Bifunctional_GlmU"/>
</dbReference>
<reference evidence="21" key="1">
    <citation type="submission" date="2007-01" db="EMBL/GenBank/DDBJ databases">
        <title>A two-dimensional proteome reference map of Herbaspirillum seropedicae proteins.</title>
        <authorList>
            <person name="Chaves D.F.S."/>
            <person name="Ferrer P.P."/>
            <person name="Monteiro R.A."/>
            <person name="Souza E.M."/>
            <person name="Cruz L.M."/>
            <person name="Pedrosa F.O."/>
        </authorList>
    </citation>
    <scope>NUCLEOTIDE SEQUENCE</scope>
</reference>
<feature type="region of interest" description="Linker" evidence="18">
    <location>
        <begin position="237"/>
        <end position="257"/>
    </location>
</feature>
<feature type="binding site" evidence="18">
    <location>
        <position position="384"/>
    </location>
    <ligand>
        <name>UDP-N-acetyl-alpha-D-glucosamine</name>
        <dbReference type="ChEBI" id="CHEBI:57705"/>
    </ligand>
</feature>
<feature type="binding site" evidence="18">
    <location>
        <position position="32"/>
    </location>
    <ligand>
        <name>UDP-N-acetyl-alpha-D-glucosamine</name>
        <dbReference type="ChEBI" id="CHEBI:57705"/>
    </ligand>
</feature>
<dbReference type="InterPro" id="IPR050065">
    <property type="entry name" value="GlmU-like"/>
</dbReference>
<keyword evidence="13 18" id="KW-0012">Acyltransferase</keyword>
<feature type="binding site" evidence="18">
    <location>
        <position position="147"/>
    </location>
    <ligand>
        <name>UDP-N-acetyl-alpha-D-glucosamine</name>
        <dbReference type="ChEBI" id="CHEBI:57705"/>
    </ligand>
</feature>
<keyword evidence="5 18" id="KW-0808">Transferase</keyword>
<feature type="region of interest" description="N-acetyltransferase" evidence="18">
    <location>
        <begin position="258"/>
        <end position="464"/>
    </location>
</feature>
<dbReference type="InterPro" id="IPR001451">
    <property type="entry name" value="Hexapep"/>
</dbReference>
<dbReference type="GO" id="GO:0008360">
    <property type="term" value="P:regulation of cell shape"/>
    <property type="evidence" value="ECO:0007669"/>
    <property type="project" value="UniProtKB-KW"/>
</dbReference>
<feature type="binding site" evidence="18">
    <location>
        <begin position="18"/>
        <end position="21"/>
    </location>
    <ligand>
        <name>UDP-N-acetyl-alpha-D-glucosamine</name>
        <dbReference type="ChEBI" id="CHEBI:57705"/>
    </ligand>
</feature>
<evidence type="ECO:0000256" key="13">
    <source>
        <dbReference type="ARBA" id="ARBA00023315"/>
    </source>
</evidence>
<keyword evidence="11 18" id="KW-0573">Peptidoglycan synthesis</keyword>
<evidence type="ECO:0000259" key="20">
    <source>
        <dbReference type="Pfam" id="PF25087"/>
    </source>
</evidence>
<evidence type="ECO:0000256" key="4">
    <source>
        <dbReference type="ARBA" id="ARBA00022490"/>
    </source>
</evidence>
<feature type="binding site" evidence="18">
    <location>
        <position position="412"/>
    </location>
    <ligand>
        <name>acetyl-CoA</name>
        <dbReference type="ChEBI" id="CHEBI:57288"/>
    </ligand>
</feature>
<feature type="binding site" evidence="18">
    <location>
        <position position="387"/>
    </location>
    <ligand>
        <name>acetyl-CoA</name>
        <dbReference type="ChEBI" id="CHEBI:57288"/>
    </ligand>
</feature>
<dbReference type="GO" id="GO:0019134">
    <property type="term" value="F:glucosamine-1-phosphate N-acetyltransferase activity"/>
    <property type="evidence" value="ECO:0007669"/>
    <property type="project" value="UniProtKB-UniRule"/>
</dbReference>
<dbReference type="CDD" id="cd02540">
    <property type="entry name" value="GT2_GlmU_N_bac"/>
    <property type="match status" value="1"/>
</dbReference>
<dbReference type="InterPro" id="IPR029044">
    <property type="entry name" value="Nucleotide-diphossugar_trans"/>
</dbReference>
<dbReference type="NCBIfam" id="TIGR01173">
    <property type="entry name" value="glmU"/>
    <property type="match status" value="1"/>
</dbReference>
<evidence type="ECO:0000256" key="11">
    <source>
        <dbReference type="ARBA" id="ARBA00022984"/>
    </source>
</evidence>
<gene>
    <name evidence="18 21" type="primary">glmU</name>
</gene>
<keyword evidence="14 18" id="KW-0961">Cell wall biogenesis/degradation</keyword>
<dbReference type="InterPro" id="IPR011004">
    <property type="entry name" value="Trimer_LpxA-like_sf"/>
</dbReference>
<dbReference type="HAMAP" id="MF_01631">
    <property type="entry name" value="GlmU"/>
    <property type="match status" value="1"/>
</dbReference>
<dbReference type="GO" id="GO:0009252">
    <property type="term" value="P:peptidoglycan biosynthetic process"/>
    <property type="evidence" value="ECO:0007669"/>
    <property type="project" value="UniProtKB-UniRule"/>
</dbReference>
<dbReference type="Gene3D" id="3.90.550.10">
    <property type="entry name" value="Spore Coat Polysaccharide Biosynthesis Protein SpsA, Chain A"/>
    <property type="match status" value="1"/>
</dbReference>
<evidence type="ECO:0000256" key="8">
    <source>
        <dbReference type="ARBA" id="ARBA00022737"/>
    </source>
</evidence>
<evidence type="ECO:0000256" key="12">
    <source>
        <dbReference type="ARBA" id="ARBA00023268"/>
    </source>
</evidence>
<dbReference type="EC" id="2.7.7.23" evidence="18"/>
<feature type="binding site" evidence="18">
    <location>
        <begin position="110"/>
        <end position="112"/>
    </location>
    <ligand>
        <name>UDP-N-acetyl-alpha-D-glucosamine</name>
        <dbReference type="ChEBI" id="CHEBI:57705"/>
    </ligand>
</feature>
<dbReference type="SUPFAM" id="SSF51161">
    <property type="entry name" value="Trimeric LpxA-like enzymes"/>
    <property type="match status" value="1"/>
</dbReference>
<dbReference type="Gene3D" id="2.160.10.10">
    <property type="entry name" value="Hexapeptide repeat proteins"/>
    <property type="match status" value="1"/>
</dbReference>
<evidence type="ECO:0000256" key="6">
    <source>
        <dbReference type="ARBA" id="ARBA00022695"/>
    </source>
</evidence>
<keyword evidence="7 18" id="KW-0479">Metal-binding</keyword>
<organism evidence="21">
    <name type="scientific">Herbaspirillum seropedicae</name>
    <dbReference type="NCBI Taxonomy" id="964"/>
    <lineage>
        <taxon>Bacteria</taxon>
        <taxon>Pseudomonadati</taxon>
        <taxon>Pseudomonadota</taxon>
        <taxon>Betaproteobacteria</taxon>
        <taxon>Burkholderiales</taxon>
        <taxon>Oxalobacteraceae</taxon>
        <taxon>Herbaspirillum</taxon>
    </lineage>
</organism>
<feature type="binding site" evidence="18">
    <location>
        <begin position="88"/>
        <end position="89"/>
    </location>
    <ligand>
        <name>UDP-N-acetyl-alpha-D-glucosamine</name>
        <dbReference type="ChEBI" id="CHEBI:57705"/>
    </ligand>
</feature>
<dbReference type="GO" id="GO:0009245">
    <property type="term" value="P:lipid A biosynthetic process"/>
    <property type="evidence" value="ECO:0007669"/>
    <property type="project" value="UniProtKB-UniRule"/>
</dbReference>
<evidence type="ECO:0000256" key="1">
    <source>
        <dbReference type="ARBA" id="ARBA00004496"/>
    </source>
</evidence>
<dbReference type="AlphaFoldDB" id="A2RQ22"/>
<comment type="pathway">
    <text evidence="18">Nucleotide-sugar biosynthesis; UDP-N-acetyl-alpha-D-glucosamine biosynthesis; UDP-N-acetyl-alpha-D-glucosamine from N-acetyl-alpha-D-glucosamine 1-phosphate: step 1/1.</text>
</comment>
<dbReference type="Pfam" id="PF14602">
    <property type="entry name" value="Hexapep_2"/>
    <property type="match status" value="1"/>
</dbReference>
<feature type="region of interest" description="Pyrophosphorylase" evidence="18">
    <location>
        <begin position="1"/>
        <end position="236"/>
    </location>
</feature>
<evidence type="ECO:0000256" key="3">
    <source>
        <dbReference type="ARBA" id="ARBA00007947"/>
    </source>
</evidence>
<comment type="subunit">
    <text evidence="18">Homotrimer.</text>
</comment>
<feature type="binding site" evidence="18">
    <location>
        <position position="112"/>
    </location>
    <ligand>
        <name>Mg(2+)</name>
        <dbReference type="ChEBI" id="CHEBI:18420"/>
    </ligand>
</feature>
<dbReference type="GO" id="GO:0000287">
    <property type="term" value="F:magnesium ion binding"/>
    <property type="evidence" value="ECO:0007669"/>
    <property type="project" value="UniProtKB-UniRule"/>
</dbReference>
<feature type="binding site" evidence="18">
    <location>
        <begin position="393"/>
        <end position="394"/>
    </location>
    <ligand>
        <name>acetyl-CoA</name>
        <dbReference type="ChEBI" id="CHEBI:57288"/>
    </ligand>
</feature>
<dbReference type="CDD" id="cd03353">
    <property type="entry name" value="LbH_GlmU_C"/>
    <property type="match status" value="1"/>
</dbReference>
<reference evidence="21" key="2">
    <citation type="submission" date="2007-02" db="EMBL/GenBank/DDBJ databases">
        <title>Genome sequence of the nitrogen fixing bacterium Herbaspirillum seropedicae.</title>
        <authorList>
            <person name="Pedrosa F.O."/>
        </authorList>
    </citation>
    <scope>NUCLEOTIDE SEQUENCE</scope>
</reference>
<evidence type="ECO:0000256" key="15">
    <source>
        <dbReference type="ARBA" id="ARBA00048247"/>
    </source>
</evidence>
<sequence>MPFRQVHQPRYAMNIVILAAGMGKRMQSSLPKVLHPLAGKPLLGHVIDTARALAPSRLCVIYGHGGDAVPQAFADRDLAFARQEPQLGTGHAVMQALPHLEDGVPTLVLYGDVPLTTAASLQRLLAAAGQDKLGVLTVTLDDPTGYGRIVRENGKITRIVEQKDASPAERAITEVNTGIIVAPTARLRDWLAKLSNDNAQGEYYLTDVIAAAVADGVDVVSAQPDDVAETLGVNSKVQLAELERVHQRNIATALLEAGVTLADPARIDVRGTLDCGRDVSIDVNCVFEGCVSIGEGASIGPHCVIRNASIAAGASIKAFTHIEDAVVGAGAQVGPYARLRPGTELADEVHIGNFVEVKNSVIGLGSKANHLAYVGDADVGSKVNIGAGVITCNYDGANKFRTTIEDEAFIGSDSQLVAPVVVGKGATLGAGTTLTKDAPAGQLTISRAKQLSLPGWQRPVKIKK</sequence>
<comment type="function">
    <text evidence="17 18">Catalyzes the last two sequential reactions in the de novo biosynthetic pathway for UDP-N-acetylglucosamine (UDP-GlcNAc). The C-terminal domain catalyzes the transfer of acetyl group from acetyl coenzyme A to glucosamine-1-phosphate (GlcN-1-P) to produce N-acetylglucosamine-1-phosphate (GlcNAc-1-P), which is converted into UDP-GlcNAc by the transfer of uridine 5-monophosphate (from uridine 5-triphosphate), a reaction catalyzed by the N-terminal domain.</text>
</comment>
<evidence type="ECO:0000259" key="19">
    <source>
        <dbReference type="Pfam" id="PF12804"/>
    </source>
</evidence>
<dbReference type="GO" id="GO:0071555">
    <property type="term" value="P:cell wall organization"/>
    <property type="evidence" value="ECO:0007669"/>
    <property type="project" value="UniProtKB-KW"/>
</dbReference>
<comment type="catalytic activity">
    <reaction evidence="15 18">
        <text>alpha-D-glucosamine 1-phosphate + acetyl-CoA = N-acetyl-alpha-D-glucosamine 1-phosphate + CoA + H(+)</text>
        <dbReference type="Rhea" id="RHEA:13725"/>
        <dbReference type="ChEBI" id="CHEBI:15378"/>
        <dbReference type="ChEBI" id="CHEBI:57287"/>
        <dbReference type="ChEBI" id="CHEBI:57288"/>
        <dbReference type="ChEBI" id="CHEBI:57776"/>
        <dbReference type="ChEBI" id="CHEBI:58516"/>
        <dbReference type="EC" id="2.3.1.157"/>
    </reaction>
</comment>
<evidence type="ECO:0000256" key="17">
    <source>
        <dbReference type="ARBA" id="ARBA00049628"/>
    </source>
</evidence>
<dbReference type="Pfam" id="PF12804">
    <property type="entry name" value="NTP_transf_3"/>
    <property type="match status" value="1"/>
</dbReference>
<feature type="binding site" evidence="18">
    <location>
        <position position="83"/>
    </location>
    <ligand>
        <name>UDP-N-acetyl-alpha-D-glucosamine</name>
        <dbReference type="ChEBI" id="CHEBI:57705"/>
    </ligand>
</feature>
<dbReference type="InterPro" id="IPR025877">
    <property type="entry name" value="MobA-like_NTP_Trfase"/>
</dbReference>
<feature type="active site" description="Proton acceptor" evidence="18">
    <location>
        <position position="370"/>
    </location>
</feature>
<dbReference type="UniPathway" id="UPA00973"/>
<comment type="subcellular location">
    <subcellularLocation>
        <location evidence="1 18">Cytoplasm</location>
    </subcellularLocation>
</comment>
<keyword evidence="4 18" id="KW-0963">Cytoplasm</keyword>
<dbReference type="Pfam" id="PF25087">
    <property type="entry name" value="GMPPB_C"/>
    <property type="match status" value="1"/>
</dbReference>
<dbReference type="PANTHER" id="PTHR43584:SF3">
    <property type="entry name" value="BIFUNCTIONAL PROTEIN GLMU"/>
    <property type="match status" value="1"/>
</dbReference>
<evidence type="ECO:0000313" key="21">
    <source>
        <dbReference type="EMBL" id="CAM32679.1"/>
    </source>
</evidence>
<keyword evidence="12 18" id="KW-0511">Multifunctional enzyme</keyword>
<feature type="binding site" evidence="18">
    <location>
        <position position="358"/>
    </location>
    <ligand>
        <name>UDP-N-acetyl-alpha-D-glucosamine</name>
        <dbReference type="ChEBI" id="CHEBI:57705"/>
    </ligand>
</feature>
<feature type="binding site" evidence="18">
    <location>
        <position position="234"/>
    </location>
    <ligand>
        <name>UDP-N-acetyl-alpha-D-glucosamine</name>
        <dbReference type="ChEBI" id="CHEBI:57705"/>
    </ligand>
</feature>
<dbReference type="GO" id="GO:0016020">
    <property type="term" value="C:membrane"/>
    <property type="evidence" value="ECO:0007669"/>
    <property type="project" value="GOC"/>
</dbReference>
<dbReference type="InterPro" id="IPR056729">
    <property type="entry name" value="GMPPB_C"/>
</dbReference>
<feature type="binding site" evidence="18">
    <location>
        <position position="340"/>
    </location>
    <ligand>
        <name>UDP-N-acetyl-alpha-D-glucosamine</name>
        <dbReference type="ChEBI" id="CHEBI:57705"/>
    </ligand>
</feature>
<dbReference type="EMBL" id="AM490584">
    <property type="protein sequence ID" value="CAM32679.1"/>
    <property type="molecule type" value="Genomic_DNA"/>
</dbReference>
<protein>
    <recommendedName>
        <fullName evidence="18">Bifunctional protein GlmU</fullName>
    </recommendedName>
    <domain>
        <recommendedName>
            <fullName evidence="18">UDP-N-acetylglucosamine pyrophosphorylase</fullName>
            <ecNumber evidence="18">2.7.7.23</ecNumber>
        </recommendedName>
        <alternativeName>
            <fullName evidence="18">N-acetylglucosamine-1-phosphate uridyltransferase</fullName>
        </alternativeName>
    </domain>
    <domain>
        <recommendedName>
            <fullName evidence="18">Glucosamine-1-phosphate N-acetyltransferase</fullName>
            <ecNumber evidence="18">2.3.1.157</ecNumber>
        </recommendedName>
    </domain>
</protein>
<comment type="cofactor">
    <cofactor evidence="18">
        <name>Mg(2+)</name>
        <dbReference type="ChEBI" id="CHEBI:18420"/>
    </cofactor>
    <text evidence="18">Binds 1 Mg(2+) ion per subunit.</text>
</comment>
<dbReference type="GO" id="GO:0006048">
    <property type="term" value="P:UDP-N-acetylglucosamine biosynthetic process"/>
    <property type="evidence" value="ECO:0007669"/>
    <property type="project" value="UniProtKB-UniPathway"/>
</dbReference>
<name>A2RQ22_HERSE</name>
<feature type="domain" description="Mannose-1-phosphate guanyltransferase C-terminal" evidence="20">
    <location>
        <begin position="277"/>
        <end position="364"/>
    </location>
</feature>
<feature type="binding site" evidence="18">
    <location>
        <position position="373"/>
    </location>
    <ligand>
        <name>UDP-N-acetyl-alpha-D-glucosamine</name>
        <dbReference type="ChEBI" id="CHEBI:57705"/>
    </ligand>
</feature>
<accession>A2RQ22</accession>
<dbReference type="UniPathway" id="UPA00113">
    <property type="reaction ID" value="UER00532"/>
</dbReference>
<keyword evidence="8 18" id="KW-0677">Repeat</keyword>